<sequence length="97" mass="10458">MWICEMRVSSCRHASHGIASPGRPRASQSTPIAPRQPARSRWRPRGSDRVTVRTSACPATGWRRVSMSFSVSGSGRIGTVAAIGAAGRRTPAFRPRA</sequence>
<reference evidence="2" key="1">
    <citation type="submission" date="2017-05" db="EMBL/GenBank/DDBJ databases">
        <authorList>
            <person name="Imhoff J.F."/>
            <person name="Rahn T."/>
            <person name="Kuenzel S."/>
            <person name="Neulinger S.C."/>
        </authorList>
    </citation>
    <scope>NUCLEOTIDE SEQUENCE</scope>
    <source>
        <strain evidence="2">LMG 28126</strain>
    </source>
</reference>
<dbReference type="EMBL" id="NHSD01000211">
    <property type="protein sequence ID" value="MBK5927150.1"/>
    <property type="molecule type" value="Genomic_DNA"/>
</dbReference>
<name>A0A934WGX7_9RHOB</name>
<evidence type="ECO:0000313" key="2">
    <source>
        <dbReference type="EMBL" id="MBK5927150.1"/>
    </source>
</evidence>
<proteinExistence type="predicted"/>
<evidence type="ECO:0000256" key="1">
    <source>
        <dbReference type="SAM" id="MobiDB-lite"/>
    </source>
</evidence>
<evidence type="ECO:0000313" key="3">
    <source>
        <dbReference type="Proteomes" id="UP000706333"/>
    </source>
</evidence>
<reference evidence="2" key="2">
    <citation type="journal article" date="2020" name="Microorganisms">
        <title>Osmotic Adaptation and Compatible Solute Biosynthesis of Phototrophic Bacteria as Revealed from Genome Analyses.</title>
        <authorList>
            <person name="Imhoff J.F."/>
            <person name="Rahn T."/>
            <person name="Kunzel S."/>
            <person name="Keller A."/>
            <person name="Neulinger S.C."/>
        </authorList>
    </citation>
    <scope>NUCLEOTIDE SEQUENCE</scope>
    <source>
        <strain evidence="2">LMG 28126</strain>
    </source>
</reference>
<feature type="region of interest" description="Disordered" evidence="1">
    <location>
        <begin position="13"/>
        <end position="54"/>
    </location>
</feature>
<accession>A0A934WGX7</accession>
<dbReference type="Proteomes" id="UP000706333">
    <property type="component" value="Unassembled WGS sequence"/>
</dbReference>
<comment type="caution">
    <text evidence="2">The sequence shown here is derived from an EMBL/GenBank/DDBJ whole genome shotgun (WGS) entry which is preliminary data.</text>
</comment>
<gene>
    <name evidence="2" type="ORF">CCR87_07320</name>
</gene>
<keyword evidence="3" id="KW-1185">Reference proteome</keyword>
<organism evidence="2 3">
    <name type="scientific">Rhodobaculum claviforme</name>
    <dbReference type="NCBI Taxonomy" id="1549854"/>
    <lineage>
        <taxon>Bacteria</taxon>
        <taxon>Pseudomonadati</taxon>
        <taxon>Pseudomonadota</taxon>
        <taxon>Alphaproteobacteria</taxon>
        <taxon>Rhodobacterales</taxon>
        <taxon>Paracoccaceae</taxon>
        <taxon>Rhodobaculum</taxon>
    </lineage>
</organism>
<protein>
    <submittedName>
        <fullName evidence="2">Uncharacterized protein</fullName>
    </submittedName>
</protein>
<dbReference type="AlphaFoldDB" id="A0A934WGX7"/>